<evidence type="ECO:0000256" key="4">
    <source>
        <dbReference type="ARBA" id="ARBA00022989"/>
    </source>
</evidence>
<evidence type="ECO:0000256" key="5">
    <source>
        <dbReference type="ARBA" id="ARBA00023136"/>
    </source>
</evidence>
<feature type="domain" description="MacB-like periplasmic core" evidence="8">
    <location>
        <begin position="20"/>
        <end position="223"/>
    </location>
</feature>
<dbReference type="InterPro" id="IPR003838">
    <property type="entry name" value="ABC3_permease_C"/>
</dbReference>
<evidence type="ECO:0000313" key="10">
    <source>
        <dbReference type="Proteomes" id="UP000291822"/>
    </source>
</evidence>
<dbReference type="InterPro" id="IPR050250">
    <property type="entry name" value="Macrolide_Exporter_MacB"/>
</dbReference>
<keyword evidence="10" id="KW-1185">Reference proteome</keyword>
<dbReference type="Pfam" id="PF12704">
    <property type="entry name" value="MacB_PCD"/>
    <property type="match status" value="1"/>
</dbReference>
<dbReference type="InterPro" id="IPR025857">
    <property type="entry name" value="MacB_PCD"/>
</dbReference>
<proteinExistence type="predicted"/>
<organism evidence="9 10">
    <name type="scientific">Dyella soli</name>
    <dbReference type="NCBI Taxonomy" id="522319"/>
    <lineage>
        <taxon>Bacteria</taxon>
        <taxon>Pseudomonadati</taxon>
        <taxon>Pseudomonadota</taxon>
        <taxon>Gammaproteobacteria</taxon>
        <taxon>Lysobacterales</taxon>
        <taxon>Rhodanobacteraceae</taxon>
        <taxon>Dyella</taxon>
    </lineage>
</organism>
<evidence type="ECO:0000256" key="3">
    <source>
        <dbReference type="ARBA" id="ARBA00022692"/>
    </source>
</evidence>
<protein>
    <submittedName>
        <fullName evidence="9">FtsX-like permease family protein</fullName>
    </submittedName>
</protein>
<feature type="transmembrane region" description="Helical" evidence="6">
    <location>
        <begin position="355"/>
        <end position="388"/>
    </location>
</feature>
<dbReference type="PANTHER" id="PTHR30572">
    <property type="entry name" value="MEMBRANE COMPONENT OF TRANSPORTER-RELATED"/>
    <property type="match status" value="1"/>
</dbReference>
<gene>
    <name evidence="9" type="ORF">EZM97_19610</name>
</gene>
<dbReference type="GO" id="GO:0022857">
    <property type="term" value="F:transmembrane transporter activity"/>
    <property type="evidence" value="ECO:0007669"/>
    <property type="project" value="TreeGrafter"/>
</dbReference>
<keyword evidence="2" id="KW-1003">Cell membrane</keyword>
<keyword evidence="5 6" id="KW-0472">Membrane</keyword>
<dbReference type="RefSeq" id="WP_131409628.1">
    <property type="nucleotide sequence ID" value="NZ_SJTG01000002.1"/>
</dbReference>
<keyword evidence="4 6" id="KW-1133">Transmembrane helix</keyword>
<comment type="subcellular location">
    <subcellularLocation>
        <location evidence="1">Cell membrane</location>
        <topology evidence="1">Multi-pass membrane protein</topology>
    </subcellularLocation>
</comment>
<keyword evidence="3 6" id="KW-0812">Transmembrane</keyword>
<feature type="transmembrane region" description="Helical" evidence="6">
    <location>
        <begin position="310"/>
        <end position="334"/>
    </location>
</feature>
<evidence type="ECO:0000256" key="6">
    <source>
        <dbReference type="SAM" id="Phobius"/>
    </source>
</evidence>
<dbReference type="Proteomes" id="UP000291822">
    <property type="component" value="Unassembled WGS sequence"/>
</dbReference>
<sequence>MFAYYLQLGLRSLRKNPLLTLLMVLAIGCGVAASMTTYSVFRATSNNPIPQKSAQLFVPQIDNWGPDALKDNKGEPPNAMTYTDAINLMRDKRATRQTALFPVAMAIVPADPSMLPFRETSYAWYADAFPMFDIPFLYGHGWTADEDASHAAVAVIGKALNEKLFNGANSVGRNISLNGRDYRIVGVTAKWNPEPVFYDVTNTNGFDDPIEVFVPFTRAVELQSPSNGNNNCSKDPGKGWDAWIKSECVWLGFWAELPTTAQADAYRQYLNGYAAEQQRAGRFNWAPNTRLRNVTEWLDNQKVVPQEAKVSLLVSLGFLLICLVNTVGLLLAKFMKRASEIGVRRALGATRKEIYLQFLIEAAAVGLAGGVVGLVLTGVGVMGISLVFEPDIAKLATLDASLVLLTMLLAVLATVLAAFYPTWRAAQVQPAWQLKSN</sequence>
<feature type="domain" description="ABC3 transporter permease C-terminal" evidence="7">
    <location>
        <begin position="313"/>
        <end position="430"/>
    </location>
</feature>
<dbReference type="AlphaFoldDB" id="A0A4R0YPZ0"/>
<name>A0A4R0YPZ0_9GAMM</name>
<dbReference type="EMBL" id="SJTG01000002">
    <property type="protein sequence ID" value="TCI11029.1"/>
    <property type="molecule type" value="Genomic_DNA"/>
</dbReference>
<dbReference type="Pfam" id="PF02687">
    <property type="entry name" value="FtsX"/>
    <property type="match status" value="1"/>
</dbReference>
<accession>A0A4R0YPZ0</accession>
<feature type="transmembrane region" description="Helical" evidence="6">
    <location>
        <begin position="400"/>
        <end position="420"/>
    </location>
</feature>
<dbReference type="PANTHER" id="PTHR30572:SF18">
    <property type="entry name" value="ABC-TYPE MACROLIDE FAMILY EXPORT SYSTEM PERMEASE COMPONENT 2"/>
    <property type="match status" value="1"/>
</dbReference>
<evidence type="ECO:0000313" key="9">
    <source>
        <dbReference type="EMBL" id="TCI11029.1"/>
    </source>
</evidence>
<evidence type="ECO:0000256" key="2">
    <source>
        <dbReference type="ARBA" id="ARBA00022475"/>
    </source>
</evidence>
<comment type="caution">
    <text evidence="9">The sequence shown here is derived from an EMBL/GenBank/DDBJ whole genome shotgun (WGS) entry which is preliminary data.</text>
</comment>
<dbReference type="GO" id="GO:0005886">
    <property type="term" value="C:plasma membrane"/>
    <property type="evidence" value="ECO:0007669"/>
    <property type="project" value="UniProtKB-SubCell"/>
</dbReference>
<evidence type="ECO:0000256" key="1">
    <source>
        <dbReference type="ARBA" id="ARBA00004651"/>
    </source>
</evidence>
<evidence type="ECO:0000259" key="8">
    <source>
        <dbReference type="Pfam" id="PF12704"/>
    </source>
</evidence>
<evidence type="ECO:0000259" key="7">
    <source>
        <dbReference type="Pfam" id="PF02687"/>
    </source>
</evidence>
<reference evidence="9 10" key="1">
    <citation type="submission" date="2019-02" db="EMBL/GenBank/DDBJ databases">
        <title>Dyella amyloliquefaciens sp. nov., isolated from forest soil.</title>
        <authorList>
            <person name="Gao Z.-H."/>
            <person name="Qiu L.-H."/>
        </authorList>
    </citation>
    <scope>NUCLEOTIDE SEQUENCE [LARGE SCALE GENOMIC DNA]</scope>
    <source>
        <strain evidence="9 10">KACC 12747</strain>
    </source>
</reference>